<organism evidence="6 7">
    <name type="scientific">Macrostomum lignano</name>
    <dbReference type="NCBI Taxonomy" id="282301"/>
    <lineage>
        <taxon>Eukaryota</taxon>
        <taxon>Metazoa</taxon>
        <taxon>Spiralia</taxon>
        <taxon>Lophotrochozoa</taxon>
        <taxon>Platyhelminthes</taxon>
        <taxon>Rhabditophora</taxon>
        <taxon>Macrostomorpha</taxon>
        <taxon>Macrostomida</taxon>
        <taxon>Macrostomidae</taxon>
        <taxon>Macrostomum</taxon>
    </lineage>
</organism>
<feature type="domain" description="EGF-like" evidence="4 5">
    <location>
        <begin position="163"/>
        <end position="174"/>
    </location>
</feature>
<keyword evidence="1" id="KW-0245">EGF-like domain</keyword>
<dbReference type="PROSITE" id="PS01186">
    <property type="entry name" value="EGF_2"/>
    <property type="match status" value="1"/>
</dbReference>
<evidence type="ECO:0000313" key="6">
    <source>
        <dbReference type="Proteomes" id="UP000095280"/>
    </source>
</evidence>
<name>A0A1I8J7P1_9PLAT</name>
<evidence type="ECO:0000259" key="4">
    <source>
        <dbReference type="PROSITE" id="PS00022"/>
    </source>
</evidence>
<dbReference type="Gene3D" id="2.60.120.260">
    <property type="entry name" value="Galactose-binding domain-like"/>
    <property type="match status" value="1"/>
</dbReference>
<evidence type="ECO:0000256" key="3">
    <source>
        <dbReference type="ARBA" id="ARBA00023157"/>
    </source>
</evidence>
<protein>
    <submittedName>
        <fullName evidence="7">EGF-like domain-containing protein</fullName>
    </submittedName>
</protein>
<evidence type="ECO:0000313" key="7">
    <source>
        <dbReference type="WBParaSite" id="maker-uti_cns_0046145-snap-gene-0.7-mRNA-1"/>
    </source>
</evidence>
<dbReference type="WBParaSite" id="maker-uti_cns_0046145-snap-gene-0.7-mRNA-1">
    <property type="protein sequence ID" value="maker-uti_cns_0046145-snap-gene-0.7-mRNA-1"/>
    <property type="gene ID" value="maker-uti_cns_0046145-snap-gene-0.7"/>
</dbReference>
<dbReference type="PANTHER" id="PTHR11219:SF69">
    <property type="entry name" value="TENEURIN-A"/>
    <property type="match status" value="1"/>
</dbReference>
<dbReference type="Pfam" id="PF23093">
    <property type="entry name" value="GBD_Tenm3"/>
    <property type="match status" value="1"/>
</dbReference>
<dbReference type="InterPro" id="IPR000742">
    <property type="entry name" value="EGF"/>
</dbReference>
<keyword evidence="2" id="KW-0677">Repeat</keyword>
<evidence type="ECO:0000256" key="1">
    <source>
        <dbReference type="ARBA" id="ARBA00022536"/>
    </source>
</evidence>
<accession>A0A1I8J7P1</accession>
<dbReference type="InterPro" id="IPR057629">
    <property type="entry name" value="Teneurin1-4_GBD"/>
</dbReference>
<keyword evidence="6" id="KW-1185">Reference proteome</keyword>
<keyword evidence="3" id="KW-1015">Disulfide bond</keyword>
<dbReference type="Proteomes" id="UP000095280">
    <property type="component" value="Unplaced"/>
</dbReference>
<proteinExistence type="predicted"/>
<dbReference type="PROSITE" id="PS00022">
    <property type="entry name" value="EGF_1"/>
    <property type="match status" value="1"/>
</dbReference>
<dbReference type="AlphaFoldDB" id="A0A1I8J7P1"/>
<reference evidence="7" key="1">
    <citation type="submission" date="2016-11" db="UniProtKB">
        <authorList>
            <consortium name="WormBaseParasite"/>
        </authorList>
    </citation>
    <scope>IDENTIFICATION</scope>
</reference>
<sequence>RSADLESRIETSRLQNLTLFGLFDPNAPPPKEISTTEPLQISLEPTGYWSGKLTISATCYLLINVSLPYQQVVGLYLRRNSLPTAVRHDFFHRLVNVQSQKKPHALPVVHLAQPAVWYVSLINDQRHSKARLEMRVTKTDLDYRLTDCHGGCSNRGACQSGVCHCFAGFKGADCSL</sequence>
<dbReference type="InterPro" id="IPR051216">
    <property type="entry name" value="Teneurin"/>
</dbReference>
<evidence type="ECO:0000259" key="5">
    <source>
        <dbReference type="PROSITE" id="PS01186"/>
    </source>
</evidence>
<evidence type="ECO:0000256" key="2">
    <source>
        <dbReference type="ARBA" id="ARBA00022737"/>
    </source>
</evidence>
<dbReference type="Pfam" id="PF23106">
    <property type="entry name" value="EGF_Teneurin"/>
    <property type="match status" value="1"/>
</dbReference>
<dbReference type="PANTHER" id="PTHR11219">
    <property type="entry name" value="TENEURIN AND N-ACETYLGLUCOSAMINE-1-PHOSPHODIESTER ALPHA-N-ACETYLGLUCOSAMINIDASE"/>
    <property type="match status" value="1"/>
</dbReference>